<feature type="compositionally biased region" description="Basic and acidic residues" evidence="1">
    <location>
        <begin position="9"/>
        <end position="19"/>
    </location>
</feature>
<feature type="compositionally biased region" description="Low complexity" evidence="1">
    <location>
        <begin position="89"/>
        <end position="99"/>
    </location>
</feature>
<dbReference type="Proteomes" id="UP000305067">
    <property type="component" value="Unassembled WGS sequence"/>
</dbReference>
<reference evidence="2 3" key="1">
    <citation type="journal article" date="2019" name="Nat. Ecol. Evol.">
        <title>Megaphylogeny resolves global patterns of mushroom evolution.</title>
        <authorList>
            <person name="Varga T."/>
            <person name="Krizsan K."/>
            <person name="Foldi C."/>
            <person name="Dima B."/>
            <person name="Sanchez-Garcia M."/>
            <person name="Sanchez-Ramirez S."/>
            <person name="Szollosi G.J."/>
            <person name="Szarkandi J.G."/>
            <person name="Papp V."/>
            <person name="Albert L."/>
            <person name="Andreopoulos W."/>
            <person name="Angelini C."/>
            <person name="Antonin V."/>
            <person name="Barry K.W."/>
            <person name="Bougher N.L."/>
            <person name="Buchanan P."/>
            <person name="Buyck B."/>
            <person name="Bense V."/>
            <person name="Catcheside P."/>
            <person name="Chovatia M."/>
            <person name="Cooper J."/>
            <person name="Damon W."/>
            <person name="Desjardin D."/>
            <person name="Finy P."/>
            <person name="Geml J."/>
            <person name="Haridas S."/>
            <person name="Hughes K."/>
            <person name="Justo A."/>
            <person name="Karasinski D."/>
            <person name="Kautmanova I."/>
            <person name="Kiss B."/>
            <person name="Kocsube S."/>
            <person name="Kotiranta H."/>
            <person name="LaButti K.M."/>
            <person name="Lechner B.E."/>
            <person name="Liimatainen K."/>
            <person name="Lipzen A."/>
            <person name="Lukacs Z."/>
            <person name="Mihaltcheva S."/>
            <person name="Morgado L.N."/>
            <person name="Niskanen T."/>
            <person name="Noordeloos M.E."/>
            <person name="Ohm R.A."/>
            <person name="Ortiz-Santana B."/>
            <person name="Ovrebo C."/>
            <person name="Racz N."/>
            <person name="Riley R."/>
            <person name="Savchenko A."/>
            <person name="Shiryaev A."/>
            <person name="Soop K."/>
            <person name="Spirin V."/>
            <person name="Szebenyi C."/>
            <person name="Tomsovsky M."/>
            <person name="Tulloss R.E."/>
            <person name="Uehling J."/>
            <person name="Grigoriev I.V."/>
            <person name="Vagvolgyi C."/>
            <person name="Papp T."/>
            <person name="Martin F.M."/>
            <person name="Miettinen O."/>
            <person name="Hibbett D.S."/>
            <person name="Nagy L.G."/>
        </authorList>
    </citation>
    <scope>NUCLEOTIDE SEQUENCE [LARGE SCALE GENOMIC DNA]</scope>
    <source>
        <strain evidence="2 3">CBS 309.79</strain>
    </source>
</reference>
<feature type="region of interest" description="Disordered" evidence="1">
    <location>
        <begin position="264"/>
        <end position="318"/>
    </location>
</feature>
<accession>A0A5C3Q8U2</accession>
<feature type="compositionally biased region" description="Low complexity" evidence="1">
    <location>
        <begin position="264"/>
        <end position="277"/>
    </location>
</feature>
<feature type="region of interest" description="Disordered" evidence="1">
    <location>
        <begin position="145"/>
        <end position="229"/>
    </location>
</feature>
<dbReference type="AlphaFoldDB" id="A0A5C3Q8U2"/>
<evidence type="ECO:0000256" key="1">
    <source>
        <dbReference type="SAM" id="MobiDB-lite"/>
    </source>
</evidence>
<feature type="compositionally biased region" description="Polar residues" evidence="1">
    <location>
        <begin position="195"/>
        <end position="204"/>
    </location>
</feature>
<feature type="compositionally biased region" description="Low complexity" evidence="1">
    <location>
        <begin position="205"/>
        <end position="220"/>
    </location>
</feature>
<proteinExistence type="predicted"/>
<feature type="region of interest" description="Disordered" evidence="1">
    <location>
        <begin position="1"/>
        <end position="105"/>
    </location>
</feature>
<gene>
    <name evidence="2" type="ORF">BDV98DRAFT_651405</name>
</gene>
<sequence>MSAASTEPQPHHAAAESLRHITSQSALSGRESSRVSSHRLSQHLQTNSLRPAGSKSPNSIPSSPTSVHSSSSAIFERDIEALPLPSPSPSHSTHPSNPHRIARAKGTEQLELSVPSVLDSAASILATVEDVQDQNQVSVVTPAIDGSRSRSIGSGWASPIGSLRSRSPSPFGSRASATASSPGRASLLLNIPAAGSTSPRHQTMLSPPLAASPGSPSGSPEAMHAATRSPTQPLALNTDVFAHPVLADPLETPSLVTPTSAYFSTASSASSSPTTTTTRDHPLHSLPPPSPPTSNHTTRSPQSNLSVSHPPSPKASTKRLSFMSYSDLLSSTPASSHPLSSLTNCTEAPPHIPTVSGFTAAQNQGGSHGNNRDSILMLDDAGGEWEREGLGRGLEERLESLLPLQGRA</sequence>
<feature type="compositionally biased region" description="Polar residues" evidence="1">
    <location>
        <begin position="164"/>
        <end position="183"/>
    </location>
</feature>
<feature type="compositionally biased region" description="Low complexity" evidence="1">
    <location>
        <begin position="59"/>
        <end position="72"/>
    </location>
</feature>
<dbReference type="OrthoDB" id="2563900at2759"/>
<evidence type="ECO:0000313" key="2">
    <source>
        <dbReference type="EMBL" id="TFK97597.1"/>
    </source>
</evidence>
<feature type="compositionally biased region" description="Polar residues" evidence="1">
    <location>
        <begin position="302"/>
        <end position="318"/>
    </location>
</feature>
<organism evidence="2 3">
    <name type="scientific">Pterulicium gracile</name>
    <dbReference type="NCBI Taxonomy" id="1884261"/>
    <lineage>
        <taxon>Eukaryota</taxon>
        <taxon>Fungi</taxon>
        <taxon>Dikarya</taxon>
        <taxon>Basidiomycota</taxon>
        <taxon>Agaricomycotina</taxon>
        <taxon>Agaricomycetes</taxon>
        <taxon>Agaricomycetidae</taxon>
        <taxon>Agaricales</taxon>
        <taxon>Pleurotineae</taxon>
        <taxon>Pterulaceae</taxon>
        <taxon>Pterulicium</taxon>
    </lineage>
</organism>
<name>A0A5C3Q8U2_9AGAR</name>
<protein>
    <submittedName>
        <fullName evidence="2">Uncharacterized protein</fullName>
    </submittedName>
</protein>
<dbReference type="EMBL" id="ML178846">
    <property type="protein sequence ID" value="TFK97597.1"/>
    <property type="molecule type" value="Genomic_DNA"/>
</dbReference>
<keyword evidence="3" id="KW-1185">Reference proteome</keyword>
<evidence type="ECO:0000313" key="3">
    <source>
        <dbReference type="Proteomes" id="UP000305067"/>
    </source>
</evidence>